<feature type="compositionally biased region" description="Low complexity" evidence="1">
    <location>
        <begin position="282"/>
        <end position="291"/>
    </location>
</feature>
<evidence type="ECO:0000313" key="4">
    <source>
        <dbReference type="WBParaSite" id="nRc.2.0.1.t47970-RA"/>
    </source>
</evidence>
<proteinExistence type="predicted"/>
<dbReference type="Pfam" id="PF00621">
    <property type="entry name" value="RhoGEF"/>
    <property type="match status" value="1"/>
</dbReference>
<dbReference type="Gene3D" id="2.30.30.40">
    <property type="entry name" value="SH3 Domains"/>
    <property type="match status" value="1"/>
</dbReference>
<feature type="region of interest" description="Disordered" evidence="1">
    <location>
        <begin position="410"/>
        <end position="431"/>
    </location>
</feature>
<feature type="region of interest" description="Disordered" evidence="1">
    <location>
        <begin position="805"/>
        <end position="827"/>
    </location>
</feature>
<feature type="domain" description="DH" evidence="2">
    <location>
        <begin position="637"/>
        <end position="868"/>
    </location>
</feature>
<feature type="compositionally biased region" description="Low complexity" evidence="1">
    <location>
        <begin position="412"/>
        <end position="431"/>
    </location>
</feature>
<dbReference type="GO" id="GO:0005085">
    <property type="term" value="F:guanyl-nucleotide exchange factor activity"/>
    <property type="evidence" value="ECO:0007669"/>
    <property type="project" value="InterPro"/>
</dbReference>
<feature type="region of interest" description="Disordered" evidence="1">
    <location>
        <begin position="1"/>
        <end position="25"/>
    </location>
</feature>
<feature type="compositionally biased region" description="Low complexity" evidence="1">
    <location>
        <begin position="250"/>
        <end position="261"/>
    </location>
</feature>
<feature type="region of interest" description="Disordered" evidence="1">
    <location>
        <begin position="232"/>
        <end position="295"/>
    </location>
</feature>
<name>A0A915LA24_ROMCU</name>
<dbReference type="Gene3D" id="1.20.900.10">
    <property type="entry name" value="Dbl homology (DH) domain"/>
    <property type="match status" value="1"/>
</dbReference>
<dbReference type="InterPro" id="IPR011993">
    <property type="entry name" value="PH-like_dom_sf"/>
</dbReference>
<dbReference type="PANTHER" id="PTHR12845">
    <property type="entry name" value="GUANINE NUCLEOTIDE EXCHANGE FACTOR"/>
    <property type="match status" value="1"/>
</dbReference>
<dbReference type="SUPFAM" id="SSF50044">
    <property type="entry name" value="SH3-domain"/>
    <property type="match status" value="1"/>
</dbReference>
<evidence type="ECO:0000313" key="3">
    <source>
        <dbReference type="Proteomes" id="UP000887565"/>
    </source>
</evidence>
<feature type="compositionally biased region" description="Low complexity" evidence="1">
    <location>
        <begin position="155"/>
        <end position="165"/>
    </location>
</feature>
<evidence type="ECO:0000259" key="2">
    <source>
        <dbReference type="PROSITE" id="PS50010"/>
    </source>
</evidence>
<feature type="compositionally biased region" description="Polar residues" evidence="1">
    <location>
        <begin position="806"/>
        <end position="818"/>
    </location>
</feature>
<dbReference type="Gene3D" id="2.30.29.30">
    <property type="entry name" value="Pleckstrin-homology domain (PH domain)/Phosphotyrosine-binding domain (PTB)"/>
    <property type="match status" value="1"/>
</dbReference>
<dbReference type="PANTHER" id="PTHR12845:SF5">
    <property type="entry name" value="EPHEXIN, ISOFORM D"/>
    <property type="match status" value="1"/>
</dbReference>
<dbReference type="CDD" id="cd00160">
    <property type="entry name" value="RhoGEF"/>
    <property type="match status" value="1"/>
</dbReference>
<protein>
    <submittedName>
        <fullName evidence="4">DH domain-containing protein</fullName>
    </submittedName>
</protein>
<dbReference type="InterPro" id="IPR036028">
    <property type="entry name" value="SH3-like_dom_sf"/>
</dbReference>
<dbReference type="WBParaSite" id="nRc.2.0.1.t47970-RA">
    <property type="protein sequence ID" value="nRc.2.0.1.t47970-RA"/>
    <property type="gene ID" value="nRc.2.0.1.g47970"/>
</dbReference>
<dbReference type="Proteomes" id="UP000887565">
    <property type="component" value="Unplaced"/>
</dbReference>
<dbReference type="SMART" id="SM00325">
    <property type="entry name" value="RhoGEF"/>
    <property type="match status" value="1"/>
</dbReference>
<dbReference type="PROSITE" id="PS50010">
    <property type="entry name" value="DH_2"/>
    <property type="match status" value="1"/>
</dbReference>
<sequence>MSTRKVSGPPPPLKPKPRIPPKPRIQNSVRFIQSLENAKLNRSSISASKKWFSIESIQNQCILADLCLSSSKMNHSLNARLTSLLVNFIPERKKPPAIPPKPKFVKSTMNDSVIFDCIDDRQVYQILPDNYDIDRRCPSTPKELENAALESSFDTVASTSTSSTRSSRENLDVSQDNYYEEIANYTSDFIQEDQQSTDPSRNNIIRPPIRNLSLLHDNVDYKSGVQNHYYGNTTKLGNTHLKSPPNVRGSLTSSARSSFRSQKSKSLQRKMSLNSSDDYRRTTAGSSSTTTTEDDVNSLCDLKRKSSTIDVDKLIKFKNNTIRLSLSQTIGKIKLKVTSNKRSSNKKDSKSETNFGNSSFYVSKSSSSLDESTNNIEITLKTPQHESSVTNSKTMKNTLSVDFTTARNLSKSATSSTTTTTTTTEETNASVESTYMSQSLLEDVLQTLNSREKTKKPESELTNGRKSLNLLSNLPDLLANSIRITDSNRISQILEDEDPTYACPDDLLLNVSSYAGGIVVDEKQIEDINSGRFDSNYCSRFAFSEPLYQHRSPTEEKNKIFLQRNRTFGEADVKLTLFEDEVDNNISDKSAFPVHLVSTRTKLLNSSQLGSQRTLWCELPEVLQNGLLDIMSSDERKLQEANFEVVTSEASYLRSLNILITHFMACTKLSGNISLGSVINKRERKRLFSNILDVRDASENLLSQLECSLEKSVILHDVSQLLGESLDRFSQVYVTYCSNQLYQERILSNLRCTNPEFCRVIDNLESSPICESLNLRSFLMLPMQRITRYPLLLGAILSRCCACKNSGKSSKIDSNSTEDNGEDDEYDGRVGIMSDLGRENNEKLIKSQLTTEKAFNVASRVVKECNEGARRFERIEQLVQLDKHLLYTEDGPKKLALVSSNRWIVKEENVTELENALKDSAKCRPRRMTLILLTDLLLVCIPVNESCANDSCSLDQKCPGTKFLVKDICRRQFLAVGKLPDNIQLSSNLHKLAPSSSHLFSLTLMTNFKNKQKEIIFLVENERKCQEWLKVLNGTFTKKKSDEEDDNEENGEKIYEIWDCPRAQVIDSPLKNIEKWSNEEFLDVELNDLIDILKKKSNGLIYGQKVSDGKSGWLPANCIQEVMSDHVKARNYRERLKFMQRAEQEIRNHKLMSISSSGTLKRRSIVGLNKLLTFNF</sequence>
<keyword evidence="3" id="KW-1185">Reference proteome</keyword>
<dbReference type="InterPro" id="IPR047271">
    <property type="entry name" value="Ephexin-like"/>
</dbReference>
<dbReference type="InterPro" id="IPR000219">
    <property type="entry name" value="DH_dom"/>
</dbReference>
<accession>A0A915LA24</accession>
<dbReference type="SUPFAM" id="SSF48065">
    <property type="entry name" value="DBL homology domain (DH-domain)"/>
    <property type="match status" value="1"/>
</dbReference>
<feature type="region of interest" description="Disordered" evidence="1">
    <location>
        <begin position="155"/>
        <end position="174"/>
    </location>
</feature>
<evidence type="ECO:0000256" key="1">
    <source>
        <dbReference type="SAM" id="MobiDB-lite"/>
    </source>
</evidence>
<feature type="compositionally biased region" description="Polar residues" evidence="1">
    <location>
        <begin position="232"/>
        <end position="241"/>
    </location>
</feature>
<dbReference type="InterPro" id="IPR035899">
    <property type="entry name" value="DBL_dom_sf"/>
</dbReference>
<feature type="region of interest" description="Disordered" evidence="1">
    <location>
        <begin position="338"/>
        <end position="357"/>
    </location>
</feature>
<reference evidence="4" key="1">
    <citation type="submission" date="2022-11" db="UniProtKB">
        <authorList>
            <consortium name="WormBaseParasite"/>
        </authorList>
    </citation>
    <scope>IDENTIFICATION</scope>
</reference>
<dbReference type="AlphaFoldDB" id="A0A915LA24"/>
<organism evidence="3 4">
    <name type="scientific">Romanomermis culicivorax</name>
    <name type="common">Nematode worm</name>
    <dbReference type="NCBI Taxonomy" id="13658"/>
    <lineage>
        <taxon>Eukaryota</taxon>
        <taxon>Metazoa</taxon>
        <taxon>Ecdysozoa</taxon>
        <taxon>Nematoda</taxon>
        <taxon>Enoplea</taxon>
        <taxon>Dorylaimia</taxon>
        <taxon>Mermithida</taxon>
        <taxon>Mermithoidea</taxon>
        <taxon>Mermithidae</taxon>
        <taxon>Romanomermis</taxon>
    </lineage>
</organism>